<dbReference type="OrthoDB" id="9812555at2"/>
<evidence type="ECO:0000256" key="6">
    <source>
        <dbReference type="ARBA" id="ARBA00022827"/>
    </source>
</evidence>
<dbReference type="Gene3D" id="3.20.20.220">
    <property type="match status" value="1"/>
</dbReference>
<evidence type="ECO:0000256" key="9">
    <source>
        <dbReference type="ARBA" id="ARBA00023167"/>
    </source>
</evidence>
<evidence type="ECO:0000256" key="12">
    <source>
        <dbReference type="RuleBase" id="RU003862"/>
    </source>
</evidence>
<evidence type="ECO:0000256" key="7">
    <source>
        <dbReference type="ARBA" id="ARBA00023002"/>
    </source>
</evidence>
<dbReference type="GO" id="GO:0035999">
    <property type="term" value="P:tetrahydrofolate interconversion"/>
    <property type="evidence" value="ECO:0007669"/>
    <property type="project" value="UniProtKB-UniPathway"/>
</dbReference>
<keyword evidence="5 12" id="KW-0285">Flavoprotein</keyword>
<comment type="cofactor">
    <cofactor evidence="1 12">
        <name>FAD</name>
        <dbReference type="ChEBI" id="CHEBI:57692"/>
    </cofactor>
</comment>
<dbReference type="GO" id="GO:0005829">
    <property type="term" value="C:cytosol"/>
    <property type="evidence" value="ECO:0007669"/>
    <property type="project" value="InterPro"/>
</dbReference>
<evidence type="ECO:0000256" key="8">
    <source>
        <dbReference type="ARBA" id="ARBA00023027"/>
    </source>
</evidence>
<dbReference type="Pfam" id="PF02219">
    <property type="entry name" value="MTHFR"/>
    <property type="match status" value="1"/>
</dbReference>
<comment type="caution">
    <text evidence="13">The sequence shown here is derived from an EMBL/GenBank/DDBJ whole genome shotgun (WGS) entry which is preliminary data.</text>
</comment>
<reference evidence="13 14" key="1">
    <citation type="submission" date="2018-01" db="EMBL/GenBank/DDBJ databases">
        <authorList>
            <person name="Yu X.-D."/>
        </authorList>
    </citation>
    <scope>NUCLEOTIDE SEQUENCE [LARGE SCALE GENOMIC DNA]</scope>
    <source>
        <strain evidence="13 14">ZX-21</strain>
    </source>
</reference>
<evidence type="ECO:0000256" key="10">
    <source>
        <dbReference type="ARBA" id="ARBA00034478"/>
    </source>
</evidence>
<keyword evidence="6 12" id="KW-0274">FAD</keyword>
<dbReference type="RefSeq" id="WP_103682672.1">
    <property type="nucleotide sequence ID" value="NZ_PQGG01000003.1"/>
</dbReference>
<dbReference type="NCBIfam" id="TIGR00676">
    <property type="entry name" value="fadh2"/>
    <property type="match status" value="1"/>
</dbReference>
<evidence type="ECO:0000256" key="11">
    <source>
        <dbReference type="ARBA" id="ARBA00048628"/>
    </source>
</evidence>
<keyword evidence="4" id="KW-0028">Amino-acid biosynthesis</keyword>
<proteinExistence type="inferred from homology"/>
<dbReference type="PANTHER" id="PTHR45754:SF3">
    <property type="entry name" value="METHYLENETETRAHYDROFOLATE REDUCTASE (NADPH)"/>
    <property type="match status" value="1"/>
</dbReference>
<comment type="pathway">
    <text evidence="2 12">One-carbon metabolism; tetrahydrofolate interconversion.</text>
</comment>
<comment type="catalytic activity">
    <reaction evidence="11">
        <text>(6S)-5-methyl-5,6,7,8-tetrahydrofolate + NAD(+) = (6R)-5,10-methylene-5,6,7,8-tetrahydrofolate + NADH + H(+)</text>
        <dbReference type="Rhea" id="RHEA:19821"/>
        <dbReference type="ChEBI" id="CHEBI:15378"/>
        <dbReference type="ChEBI" id="CHEBI:15636"/>
        <dbReference type="ChEBI" id="CHEBI:18608"/>
        <dbReference type="ChEBI" id="CHEBI:57540"/>
        <dbReference type="ChEBI" id="CHEBI:57945"/>
        <dbReference type="EC" id="1.5.1.54"/>
    </reaction>
    <physiologicalReaction direction="right-to-left" evidence="11">
        <dbReference type="Rhea" id="RHEA:19823"/>
    </physiologicalReaction>
</comment>
<comment type="pathway">
    <text evidence="10">Amino-acid biosynthesis; L-methionine biosynthesis via de novo pathway.</text>
</comment>
<evidence type="ECO:0000256" key="5">
    <source>
        <dbReference type="ARBA" id="ARBA00022630"/>
    </source>
</evidence>
<keyword evidence="7 12" id="KW-0560">Oxidoreductase</keyword>
<evidence type="ECO:0000256" key="1">
    <source>
        <dbReference type="ARBA" id="ARBA00001974"/>
    </source>
</evidence>
<dbReference type="SUPFAM" id="SSF51730">
    <property type="entry name" value="FAD-linked oxidoreductase"/>
    <property type="match status" value="1"/>
</dbReference>
<keyword evidence="9" id="KW-0486">Methionine biosynthesis</keyword>
<evidence type="ECO:0000256" key="2">
    <source>
        <dbReference type="ARBA" id="ARBA00004777"/>
    </source>
</evidence>
<dbReference type="UniPathway" id="UPA00193"/>
<evidence type="ECO:0000256" key="4">
    <source>
        <dbReference type="ARBA" id="ARBA00022605"/>
    </source>
</evidence>
<comment type="similarity">
    <text evidence="3 12">Belongs to the methylenetetrahydrofolate reductase family.</text>
</comment>
<gene>
    <name evidence="13" type="primary">metF</name>
    <name evidence="13" type="ORF">C0068_01230</name>
</gene>
<dbReference type="InterPro" id="IPR029041">
    <property type="entry name" value="FAD-linked_oxidoreductase-like"/>
</dbReference>
<keyword evidence="8" id="KW-0520">NAD</keyword>
<evidence type="ECO:0000313" key="14">
    <source>
        <dbReference type="Proteomes" id="UP000237222"/>
    </source>
</evidence>
<dbReference type="InterPro" id="IPR004620">
    <property type="entry name" value="MTHF_reductase_bac"/>
</dbReference>
<dbReference type="PANTHER" id="PTHR45754">
    <property type="entry name" value="METHYLENETETRAHYDROFOLATE REDUCTASE"/>
    <property type="match status" value="1"/>
</dbReference>
<dbReference type="InterPro" id="IPR003171">
    <property type="entry name" value="Mehydrof_redctse-like"/>
</dbReference>
<evidence type="ECO:0000256" key="3">
    <source>
        <dbReference type="ARBA" id="ARBA00006743"/>
    </source>
</evidence>
<evidence type="ECO:0000313" key="13">
    <source>
        <dbReference type="EMBL" id="POP54629.1"/>
    </source>
</evidence>
<dbReference type="CDD" id="cd00537">
    <property type="entry name" value="MTHFR"/>
    <property type="match status" value="1"/>
</dbReference>
<dbReference type="AlphaFoldDB" id="A0A2S4HL27"/>
<dbReference type="GO" id="GO:0106312">
    <property type="term" value="F:methylenetetrahydrofolate reductase (NADH) activity"/>
    <property type="evidence" value="ECO:0007669"/>
    <property type="project" value="UniProtKB-EC"/>
</dbReference>
<organism evidence="13 14">
    <name type="scientific">Zhongshania marina</name>
    <dbReference type="NCBI Taxonomy" id="2304603"/>
    <lineage>
        <taxon>Bacteria</taxon>
        <taxon>Pseudomonadati</taxon>
        <taxon>Pseudomonadota</taxon>
        <taxon>Gammaproteobacteria</taxon>
        <taxon>Cellvibrionales</taxon>
        <taxon>Spongiibacteraceae</taxon>
        <taxon>Zhongshania</taxon>
    </lineage>
</organism>
<dbReference type="EC" id="1.5.1.54" evidence="12"/>
<name>A0A2S4HL27_9GAMM</name>
<sequence length="277" mass="30752">MANRYSFEFFPPKTEAGREKLKDTRSQLAALNPEFFSVTYGAGGSTRDNTRGIVLETKKAGLSVAPHLSFGGDDESDILELLNSYKDAGIDRIVALRGDIPSGMGATRLVYARELVEFIRKHTGDHFQLEVAAYPEVHPDAKSYDADISFLKDKLDAGANSAITQYFFSADSYFYFLEACDKAGIDKPIYPGIMPITNYNNLARFSRNCGAEIPRWLSKKLEGYSDDQQSIIDFGTEFVTELCHILMEGGAPGIHFYSMNQVEPIKSIAEAVMQSHP</sequence>
<dbReference type="EMBL" id="PQGG01000003">
    <property type="protein sequence ID" value="POP54629.1"/>
    <property type="molecule type" value="Genomic_DNA"/>
</dbReference>
<dbReference type="Proteomes" id="UP000237222">
    <property type="component" value="Unassembled WGS sequence"/>
</dbReference>
<dbReference type="GO" id="GO:0071949">
    <property type="term" value="F:FAD binding"/>
    <property type="evidence" value="ECO:0007669"/>
    <property type="project" value="TreeGrafter"/>
</dbReference>
<dbReference type="GO" id="GO:0009086">
    <property type="term" value="P:methionine biosynthetic process"/>
    <property type="evidence" value="ECO:0007669"/>
    <property type="project" value="UniProtKB-KW"/>
</dbReference>
<accession>A0A2S4HL27</accession>
<protein>
    <recommendedName>
        <fullName evidence="12">Methylenetetrahydrofolate reductase</fullName>
        <ecNumber evidence="12">1.5.1.54</ecNumber>
    </recommendedName>
</protein>